<name>A0A3D9CWI3_9FLAO</name>
<dbReference type="InterPro" id="IPR053737">
    <property type="entry name" value="Type_II_TA_Toxin"/>
</dbReference>
<dbReference type="Proteomes" id="UP000256326">
    <property type="component" value="Unassembled WGS sequence"/>
</dbReference>
<evidence type="ECO:0000313" key="2">
    <source>
        <dbReference type="EMBL" id="REC70136.1"/>
    </source>
</evidence>
<protein>
    <recommendedName>
        <fullName evidence="1">Fido domain-containing protein</fullName>
    </recommendedName>
</protein>
<keyword evidence="3" id="KW-1185">Reference proteome</keyword>
<dbReference type="AlphaFoldDB" id="A0A3D9CWI3"/>
<dbReference type="InterPro" id="IPR036597">
    <property type="entry name" value="Fido-like_dom_sf"/>
</dbReference>
<dbReference type="Gene3D" id="1.20.120.1870">
    <property type="entry name" value="Fic/DOC protein, Fido domain"/>
    <property type="match status" value="1"/>
</dbReference>
<proteinExistence type="predicted"/>
<dbReference type="InterPro" id="IPR003812">
    <property type="entry name" value="Fido"/>
</dbReference>
<dbReference type="EMBL" id="QNUG01000020">
    <property type="protein sequence ID" value="REC70136.1"/>
    <property type="molecule type" value="Genomic_DNA"/>
</dbReference>
<dbReference type="Pfam" id="PF02661">
    <property type="entry name" value="Fic"/>
    <property type="match status" value="1"/>
</dbReference>
<dbReference type="InterPro" id="IPR006440">
    <property type="entry name" value="Doc"/>
</dbReference>
<gene>
    <name evidence="2" type="ORF">DRF58_10715</name>
</gene>
<evidence type="ECO:0000313" key="3">
    <source>
        <dbReference type="Proteomes" id="UP000256326"/>
    </source>
</evidence>
<accession>A0A3D9CWI3</accession>
<sequence>MKSIEIYTSTNGDTQIEVQFEKDTVWLSLNQISELFGRDKSVISRHFSNIFKEQELEKNSVVAKYATTAQDGKTYQVDYYNLDAILSVGYRVNSKQGTQFRIWASQRLKDYLLEGVSINKKRLNELERIVNIIESTESAEVNQLSEAKGLLNILNNYTKSFILLNQFDSFSLELNHLEENITYEIDYQESIIAIEILKKELIKKQEASDLFGNQKDKTFEGILKSITQTFDNQYLYPSIEEQASNLLYFIIKNHPFSDGNKRIGAFIFIWFLEKNKHLLKKTGEKKINDNALTALALLIAQSNPSDKELMIKLICNLITD</sequence>
<feature type="domain" description="Fido" evidence="1">
    <location>
        <begin position="185"/>
        <end position="316"/>
    </location>
</feature>
<dbReference type="PROSITE" id="PS51459">
    <property type="entry name" value="FIDO"/>
    <property type="match status" value="1"/>
</dbReference>
<dbReference type="NCBIfam" id="TIGR01550">
    <property type="entry name" value="DOC_P1"/>
    <property type="match status" value="1"/>
</dbReference>
<dbReference type="RefSeq" id="WP_116035343.1">
    <property type="nucleotide sequence ID" value="NZ_JBHLVV010000103.1"/>
</dbReference>
<dbReference type="PANTHER" id="PTHR35810">
    <property type="entry name" value="CYTOPLASMIC PROTEIN-RELATED"/>
    <property type="match status" value="1"/>
</dbReference>
<dbReference type="OrthoDB" id="9802752at2"/>
<dbReference type="PANTHER" id="PTHR35810:SF1">
    <property type="entry name" value="CYTOPLASMIC PROTEIN"/>
    <property type="match status" value="1"/>
</dbReference>
<dbReference type="Pfam" id="PF13310">
    <property type="entry name" value="Virulence_RhuM"/>
    <property type="match status" value="1"/>
</dbReference>
<dbReference type="GO" id="GO:0016301">
    <property type="term" value="F:kinase activity"/>
    <property type="evidence" value="ECO:0007669"/>
    <property type="project" value="InterPro"/>
</dbReference>
<evidence type="ECO:0000259" key="1">
    <source>
        <dbReference type="PROSITE" id="PS51459"/>
    </source>
</evidence>
<comment type="caution">
    <text evidence="2">The sequence shown here is derived from an EMBL/GenBank/DDBJ whole genome shotgun (WGS) entry which is preliminary data.</text>
</comment>
<dbReference type="SUPFAM" id="SSF140931">
    <property type="entry name" value="Fic-like"/>
    <property type="match status" value="1"/>
</dbReference>
<dbReference type="InterPro" id="IPR011204">
    <property type="entry name" value="Virulence_RhuM-like"/>
</dbReference>
<organism evidence="2 3">
    <name type="scientific">Epilithonimonas hispanica</name>
    <dbReference type="NCBI Taxonomy" id="358687"/>
    <lineage>
        <taxon>Bacteria</taxon>
        <taxon>Pseudomonadati</taxon>
        <taxon>Bacteroidota</taxon>
        <taxon>Flavobacteriia</taxon>
        <taxon>Flavobacteriales</taxon>
        <taxon>Weeksellaceae</taxon>
        <taxon>Chryseobacterium group</taxon>
        <taxon>Epilithonimonas</taxon>
    </lineage>
</organism>
<reference evidence="2 3" key="1">
    <citation type="journal article" date="2006" name="Int. J. Syst. Evol. Microbiol.">
        <title>Chryseobacterium hispanicum sp. nov., isolated from the drinking water distribution system of Sevilla, Spain.</title>
        <authorList>
            <person name="Gallego V."/>
            <person name="Garcia M.T."/>
            <person name="Ventosa A."/>
        </authorList>
    </citation>
    <scope>NUCLEOTIDE SEQUENCE [LARGE SCALE GENOMIC DNA]</scope>
    <source>
        <strain evidence="2 3">KCTC 22104</strain>
    </source>
</reference>